<keyword evidence="24" id="KW-1185">Reference proteome</keyword>
<dbReference type="SUPFAM" id="SSF51735">
    <property type="entry name" value="NAD(P)-binding Rossmann-fold domains"/>
    <property type="match status" value="1"/>
</dbReference>
<comment type="catalytic activity">
    <reaction evidence="12">
        <text>15-oxo-(5S,6R)-dihydroxy-(7E,9E,11Z)-eicosatrienoate + NADH + H(+) = (5S,6R,15S)-trihydroxy-(7E,9E,11Z)-eicosatrienoate + NAD(+)</text>
        <dbReference type="Rhea" id="RHEA:41596"/>
        <dbReference type="ChEBI" id="CHEBI:15378"/>
        <dbReference type="ChEBI" id="CHEBI:57540"/>
        <dbReference type="ChEBI" id="CHEBI:57945"/>
        <dbReference type="ChEBI" id="CHEBI:78325"/>
        <dbReference type="ChEBI" id="CHEBI:78329"/>
    </reaction>
    <physiologicalReaction direction="left-to-right" evidence="12">
        <dbReference type="Rhea" id="RHEA:41597"/>
    </physiologicalReaction>
</comment>
<organism evidence="23 24">
    <name type="scientific">Clytia hemisphaerica</name>
    <dbReference type="NCBI Taxonomy" id="252671"/>
    <lineage>
        <taxon>Eukaryota</taxon>
        <taxon>Metazoa</taxon>
        <taxon>Cnidaria</taxon>
        <taxon>Hydrozoa</taxon>
        <taxon>Hydroidolina</taxon>
        <taxon>Leptothecata</taxon>
        <taxon>Obeliida</taxon>
        <taxon>Clytiidae</taxon>
        <taxon>Clytia</taxon>
    </lineage>
</organism>
<evidence type="ECO:0000256" key="18">
    <source>
        <dbReference type="ARBA" id="ARBA00048739"/>
    </source>
</evidence>
<dbReference type="EnsemblMetazoa" id="CLYHEMT001442.1">
    <property type="protein sequence ID" value="CLYHEMP001442.1"/>
    <property type="gene ID" value="CLYHEMG001442"/>
</dbReference>
<name>A0A7M5URI1_9CNID</name>
<dbReference type="InterPro" id="IPR036291">
    <property type="entry name" value="NAD(P)-bd_dom_sf"/>
</dbReference>
<dbReference type="InterPro" id="IPR002347">
    <property type="entry name" value="SDR_fam"/>
</dbReference>
<dbReference type="PANTHER" id="PTHR44229:SF4">
    <property type="entry name" value="15-HYDROXYPROSTAGLANDIN DEHYDROGENASE [NAD(+)]"/>
    <property type="match status" value="1"/>
</dbReference>
<reference evidence="23" key="1">
    <citation type="submission" date="2021-01" db="UniProtKB">
        <authorList>
            <consortium name="EnsemblMetazoa"/>
        </authorList>
    </citation>
    <scope>IDENTIFICATION</scope>
</reference>
<accession>A0A7M5URI1</accession>
<evidence type="ECO:0000256" key="3">
    <source>
        <dbReference type="ARBA" id="ARBA00038968"/>
    </source>
</evidence>
<comment type="catalytic activity">
    <reaction evidence="14">
        <text>resolvin D1 + NAD(+) = 17-oxoresolvin D1 + NADH + H(+)</text>
        <dbReference type="Rhea" id="RHEA:50128"/>
        <dbReference type="ChEBI" id="CHEBI:15378"/>
        <dbReference type="ChEBI" id="CHEBI:57540"/>
        <dbReference type="ChEBI" id="CHEBI:57945"/>
        <dbReference type="ChEBI" id="CHEBI:132079"/>
        <dbReference type="ChEBI" id="CHEBI:132081"/>
    </reaction>
    <physiologicalReaction direction="left-to-right" evidence="14">
        <dbReference type="Rhea" id="RHEA:50129"/>
    </physiologicalReaction>
</comment>
<comment type="catalytic activity">
    <reaction evidence="9">
        <text>prostaglandin E1 + NAD(+) = 15-oxoprostaglandin E1 + NADH + H(+)</text>
        <dbReference type="Rhea" id="RHEA:16477"/>
        <dbReference type="ChEBI" id="CHEBI:15378"/>
        <dbReference type="ChEBI" id="CHEBI:57397"/>
        <dbReference type="ChEBI" id="CHEBI:57401"/>
        <dbReference type="ChEBI" id="CHEBI:57540"/>
        <dbReference type="ChEBI" id="CHEBI:57945"/>
    </reaction>
    <physiologicalReaction direction="left-to-right" evidence="9">
        <dbReference type="Rhea" id="RHEA:16478"/>
    </physiologicalReaction>
</comment>
<comment type="catalytic activity">
    <reaction evidence="18">
        <text>prostaglandin E2 + NAD(+) = 15-oxoprostaglandin E2 + NADH + H(+)</text>
        <dbReference type="Rhea" id="RHEA:11876"/>
        <dbReference type="ChEBI" id="CHEBI:15378"/>
        <dbReference type="ChEBI" id="CHEBI:57400"/>
        <dbReference type="ChEBI" id="CHEBI:57540"/>
        <dbReference type="ChEBI" id="CHEBI:57945"/>
        <dbReference type="ChEBI" id="CHEBI:606564"/>
        <dbReference type="EC" id="1.1.1.141"/>
    </reaction>
    <physiologicalReaction direction="left-to-right" evidence="18">
        <dbReference type="Rhea" id="RHEA:11877"/>
    </physiologicalReaction>
</comment>
<evidence type="ECO:0000256" key="11">
    <source>
        <dbReference type="ARBA" id="ARBA00048008"/>
    </source>
</evidence>
<proteinExistence type="inferred from homology"/>
<dbReference type="OrthoDB" id="37659at2759"/>
<evidence type="ECO:0000256" key="22">
    <source>
        <dbReference type="RuleBase" id="RU000363"/>
    </source>
</evidence>
<dbReference type="GO" id="GO:0047034">
    <property type="term" value="F:15-hydroxyicosatetraenoate dehydrogenase activity"/>
    <property type="evidence" value="ECO:0007669"/>
    <property type="project" value="UniProtKB-EC"/>
</dbReference>
<dbReference type="Gene3D" id="3.40.50.720">
    <property type="entry name" value="NAD(P)-binding Rossmann-like Domain"/>
    <property type="match status" value="1"/>
</dbReference>
<comment type="similarity">
    <text evidence="1 22">Belongs to the short-chain dehydrogenases/reductases (SDR) family.</text>
</comment>
<dbReference type="EC" id="1.1.1.232" evidence="4"/>
<dbReference type="Pfam" id="PF00106">
    <property type="entry name" value="adh_short"/>
    <property type="match status" value="1"/>
</dbReference>
<dbReference type="GO" id="GO:0016404">
    <property type="term" value="F:15-hydroxyprostaglandin dehydrogenase (NAD+) activity"/>
    <property type="evidence" value="ECO:0007669"/>
    <property type="project" value="UniProtKB-EC"/>
</dbReference>
<comment type="catalytic activity">
    <reaction evidence="16">
        <text>lipoxin A4 + NAD(+) = 15-oxo-(5S,6R)-dihydroxy-(7E,9E,11Z,13E)-eicosatetraenoate + NADH + H(+)</text>
        <dbReference type="Rhea" id="RHEA:41572"/>
        <dbReference type="ChEBI" id="CHEBI:15378"/>
        <dbReference type="ChEBI" id="CHEBI:57540"/>
        <dbReference type="ChEBI" id="CHEBI:57945"/>
        <dbReference type="ChEBI" id="CHEBI:67026"/>
        <dbReference type="ChEBI" id="CHEBI:78311"/>
    </reaction>
    <physiologicalReaction direction="left-to-right" evidence="16">
        <dbReference type="Rhea" id="RHEA:41573"/>
    </physiologicalReaction>
</comment>
<dbReference type="EC" id="1.1.1.141" evidence="3"/>
<evidence type="ECO:0000256" key="4">
    <source>
        <dbReference type="ARBA" id="ARBA00039060"/>
    </source>
</evidence>
<evidence type="ECO:0000256" key="12">
    <source>
        <dbReference type="ARBA" id="ARBA00048140"/>
    </source>
</evidence>
<evidence type="ECO:0000256" key="1">
    <source>
        <dbReference type="ARBA" id="ARBA00006484"/>
    </source>
</evidence>
<evidence type="ECO:0000313" key="23">
    <source>
        <dbReference type="EnsemblMetazoa" id="CLYHEMP001442.1"/>
    </source>
</evidence>
<dbReference type="GO" id="GO:0005737">
    <property type="term" value="C:cytoplasm"/>
    <property type="evidence" value="ECO:0007669"/>
    <property type="project" value="TreeGrafter"/>
</dbReference>
<evidence type="ECO:0000256" key="13">
    <source>
        <dbReference type="ARBA" id="ARBA00048144"/>
    </source>
</evidence>
<dbReference type="Proteomes" id="UP000594262">
    <property type="component" value="Unplaced"/>
</dbReference>
<protein>
    <recommendedName>
        <fullName evidence="5">15-hydroxyprostaglandin dehydrogenase [NAD(+)]</fullName>
        <ecNumber evidence="3">1.1.1.141</ecNumber>
        <ecNumber evidence="4">1.1.1.232</ecNumber>
    </recommendedName>
    <alternativeName>
        <fullName evidence="7">Eicosanoid/docosanoid dehydrogenase [NAD(+)]</fullName>
    </alternativeName>
    <alternativeName>
        <fullName evidence="6">Prostaglandin dehydrogenase 1</fullName>
    </alternativeName>
</protein>
<evidence type="ECO:0000256" key="21">
    <source>
        <dbReference type="ARBA" id="ARBA00049188"/>
    </source>
</evidence>
<evidence type="ECO:0000256" key="10">
    <source>
        <dbReference type="ARBA" id="ARBA00047672"/>
    </source>
</evidence>
<dbReference type="PANTHER" id="PTHR44229">
    <property type="entry name" value="15-HYDROXYPROSTAGLANDIN DEHYDROGENASE [NAD(+)]"/>
    <property type="match status" value="1"/>
</dbReference>
<dbReference type="RefSeq" id="XP_066920000.1">
    <property type="nucleotide sequence ID" value="XM_067063899.1"/>
</dbReference>
<keyword evidence="2" id="KW-0560">Oxidoreductase</keyword>
<comment type="function">
    <text evidence="8">Catalyzes the NAD-dependent dehydrogenation (oxidation) of a broad array of hydroxylated polyunsaturated fatty acids (mainly eicosanoids and docosanoids, including prostaglandins, lipoxins and resolvins), yielding their corresponding keto (oxo) metabolites. Decreases the levels of the pro-proliferative prostaglandins such as prostaglandin E2 (whose activity is increased in cancer because of an increase in the expression of cyclooxygenase 2) and generates oxo-fatty acid products that can profoundly influence cell function by abrogating pro-inflammatory cytokine expression. Converts resolvins E1, D1 and D2 to their oxo products, which represents a mode of resolvin inactivation. Resolvin E1 plays important roles during the resolution phase of acute inflammation, while resolvins D1 and D2 have a unique role in obesity-induced adipose inflammation.</text>
</comment>
<comment type="catalytic activity">
    <reaction evidence="13">
        <text>(11R)-hydroxy-(5Z,8Z,12E,14Z)-eicosatetraenoate + NAD(+) = 11-oxo-(5Z,8Z,12E,14Z)-eicosatetraenoate + NADH + H(+)</text>
        <dbReference type="Rhea" id="RHEA:48640"/>
        <dbReference type="ChEBI" id="CHEBI:15378"/>
        <dbReference type="ChEBI" id="CHEBI:57540"/>
        <dbReference type="ChEBI" id="CHEBI:57945"/>
        <dbReference type="ChEBI" id="CHEBI:78836"/>
        <dbReference type="ChEBI" id="CHEBI:90697"/>
    </reaction>
    <physiologicalReaction direction="left-to-right" evidence="13">
        <dbReference type="Rhea" id="RHEA:48641"/>
    </physiologicalReaction>
</comment>
<dbReference type="GeneID" id="136807289"/>
<evidence type="ECO:0000256" key="14">
    <source>
        <dbReference type="ARBA" id="ARBA00048170"/>
    </source>
</evidence>
<evidence type="ECO:0000256" key="20">
    <source>
        <dbReference type="ARBA" id="ARBA00049151"/>
    </source>
</evidence>
<evidence type="ECO:0000313" key="24">
    <source>
        <dbReference type="Proteomes" id="UP000594262"/>
    </source>
</evidence>
<comment type="catalytic activity">
    <reaction evidence="20">
        <text>(15S)-hydroxy-(5Z,8Z,11Z,13E)-eicosatetraenoate + NAD(+) = 15-oxo-(5Z,8Z,11Z,13E)-eicosatetraenoate + NADH + H(+)</text>
        <dbReference type="Rhea" id="RHEA:23260"/>
        <dbReference type="ChEBI" id="CHEBI:15378"/>
        <dbReference type="ChEBI" id="CHEBI:57409"/>
        <dbReference type="ChEBI" id="CHEBI:57410"/>
        <dbReference type="ChEBI" id="CHEBI:57540"/>
        <dbReference type="ChEBI" id="CHEBI:57945"/>
        <dbReference type="EC" id="1.1.1.232"/>
    </reaction>
    <physiologicalReaction direction="left-to-right" evidence="20">
        <dbReference type="Rhea" id="RHEA:23261"/>
    </physiologicalReaction>
</comment>
<evidence type="ECO:0000256" key="17">
    <source>
        <dbReference type="ARBA" id="ARBA00048611"/>
    </source>
</evidence>
<evidence type="ECO:0000256" key="5">
    <source>
        <dbReference type="ARBA" id="ARBA00040276"/>
    </source>
</evidence>
<evidence type="ECO:0000256" key="6">
    <source>
        <dbReference type="ARBA" id="ARBA00041812"/>
    </source>
</evidence>
<evidence type="ECO:0000256" key="2">
    <source>
        <dbReference type="ARBA" id="ARBA00023002"/>
    </source>
</evidence>
<dbReference type="PRINTS" id="PR00080">
    <property type="entry name" value="SDRFAMILY"/>
</dbReference>
<evidence type="ECO:0000256" key="19">
    <source>
        <dbReference type="ARBA" id="ARBA00048921"/>
    </source>
</evidence>
<dbReference type="PRINTS" id="PR00081">
    <property type="entry name" value="GDHRDH"/>
</dbReference>
<comment type="catalytic activity">
    <reaction evidence="11">
        <text>14-hydroxy-(4Z,7Z,10Z,12E,16Z,19Z)-docosahexaenoate + NAD(+) = 14-oxo-(4Z,7Z,10Z,12E,16Z,19Z)-docosahexaenoate + NADH + H(+)</text>
        <dbReference type="Rhea" id="RHEA:48952"/>
        <dbReference type="ChEBI" id="CHEBI:15378"/>
        <dbReference type="ChEBI" id="CHEBI:57540"/>
        <dbReference type="ChEBI" id="CHEBI:57945"/>
        <dbReference type="ChEBI" id="CHEBI:90866"/>
        <dbReference type="ChEBI" id="CHEBI:90867"/>
    </reaction>
    <physiologicalReaction direction="left-to-right" evidence="11">
        <dbReference type="Rhea" id="RHEA:48953"/>
    </physiologicalReaction>
</comment>
<sequence>MSLQKCVALITGGAQGFGRAFTERLLKEGAKVAILDINDSKGKAFEAEMGKTYGANHIKYLHCDVTNQTELFGRFEEAKANFGSLNLVCNNAGILTSKPEDTKKAIDINLTAVIQGTFKAIDLMSKKNNGDGGLVVNIASAAGIAIMRGEPIYTATKQGVVAFTRSFEFLPTLEEDGVRVNCLCPFVSDTDMARNAFKNNYNDKYAKFYQKMGFAEIDDTVNSFMRCVNEKKMNANCIAIYPKNMVFDVHFPDARPSSKL</sequence>
<evidence type="ECO:0000256" key="9">
    <source>
        <dbReference type="ARBA" id="ARBA00047325"/>
    </source>
</evidence>
<comment type="catalytic activity">
    <reaction evidence="21">
        <text>resolvin E1 + NAD(+) = 18-oxo-resolvin E1 + NADH + H(+)</text>
        <dbReference type="Rhea" id="RHEA:49244"/>
        <dbReference type="ChEBI" id="CHEBI:15378"/>
        <dbReference type="ChEBI" id="CHEBI:57540"/>
        <dbReference type="ChEBI" id="CHEBI:57945"/>
        <dbReference type="ChEBI" id="CHEBI:91000"/>
        <dbReference type="ChEBI" id="CHEBI:91001"/>
    </reaction>
    <physiologicalReaction direction="left-to-right" evidence="21">
        <dbReference type="Rhea" id="RHEA:49245"/>
    </physiologicalReaction>
</comment>
<evidence type="ECO:0000256" key="7">
    <source>
        <dbReference type="ARBA" id="ARBA00042026"/>
    </source>
</evidence>
<comment type="catalytic activity">
    <reaction evidence="15">
        <text>resolvin D2 + NAD(+) = 7-oxoresolvin D2 + NADH + H(+)</text>
        <dbReference type="Rhea" id="RHEA:53584"/>
        <dbReference type="ChEBI" id="CHEBI:15378"/>
        <dbReference type="ChEBI" id="CHEBI:57540"/>
        <dbReference type="ChEBI" id="CHEBI:57945"/>
        <dbReference type="ChEBI" id="CHEBI:133367"/>
        <dbReference type="ChEBI" id="CHEBI:137497"/>
    </reaction>
    <physiologicalReaction direction="left-to-right" evidence="15">
        <dbReference type="Rhea" id="RHEA:53585"/>
    </physiologicalReaction>
</comment>
<comment type="catalytic activity">
    <reaction evidence="10">
        <text>resolvin D1 + NAD(+) = 8-oxoresolvin D1 + NADH + H(+)</text>
        <dbReference type="Rhea" id="RHEA:50124"/>
        <dbReference type="ChEBI" id="CHEBI:15378"/>
        <dbReference type="ChEBI" id="CHEBI:57540"/>
        <dbReference type="ChEBI" id="CHEBI:57945"/>
        <dbReference type="ChEBI" id="CHEBI:132079"/>
        <dbReference type="ChEBI" id="CHEBI:132080"/>
    </reaction>
    <physiologicalReaction direction="left-to-right" evidence="10">
        <dbReference type="Rhea" id="RHEA:50125"/>
    </physiologicalReaction>
</comment>
<comment type="catalytic activity">
    <reaction evidence="19">
        <text>resolvin D2 + NAD(+) = 16-oxoresolvin D2 + NADH + H(+)</text>
        <dbReference type="Rhea" id="RHEA:53588"/>
        <dbReference type="ChEBI" id="CHEBI:15378"/>
        <dbReference type="ChEBI" id="CHEBI:57540"/>
        <dbReference type="ChEBI" id="CHEBI:57945"/>
        <dbReference type="ChEBI" id="CHEBI:133367"/>
        <dbReference type="ChEBI" id="CHEBI:137498"/>
    </reaction>
    <physiologicalReaction direction="left-to-right" evidence="19">
        <dbReference type="Rhea" id="RHEA:53589"/>
    </physiologicalReaction>
</comment>
<evidence type="ECO:0000256" key="8">
    <source>
        <dbReference type="ARBA" id="ARBA00045705"/>
    </source>
</evidence>
<dbReference type="AlphaFoldDB" id="A0A7M5URI1"/>
<evidence type="ECO:0000256" key="15">
    <source>
        <dbReference type="ARBA" id="ARBA00048393"/>
    </source>
</evidence>
<evidence type="ECO:0000256" key="16">
    <source>
        <dbReference type="ARBA" id="ARBA00048535"/>
    </source>
</evidence>
<comment type="catalytic activity">
    <reaction evidence="17">
        <text>prostaglandin A1 + NAD(+) = 15-oxo-prostaglandin A1 + NADH + H(+)</text>
        <dbReference type="Rhea" id="RHEA:41263"/>
        <dbReference type="ChEBI" id="CHEBI:15378"/>
        <dbReference type="ChEBI" id="CHEBI:57398"/>
        <dbReference type="ChEBI" id="CHEBI:57540"/>
        <dbReference type="ChEBI" id="CHEBI:57945"/>
        <dbReference type="ChEBI" id="CHEBI:85072"/>
    </reaction>
    <physiologicalReaction direction="left-to-right" evidence="17">
        <dbReference type="Rhea" id="RHEA:41264"/>
    </physiologicalReaction>
</comment>